<dbReference type="FunFam" id="3.30.70.120:FF:000001">
    <property type="entry name" value="Nitrogen regulatory protein P-II"/>
    <property type="match status" value="1"/>
</dbReference>
<dbReference type="PROSITE" id="PS00638">
    <property type="entry name" value="PII_GLNB_CTER"/>
    <property type="match status" value="1"/>
</dbReference>
<dbReference type="PROSITE" id="PS00496">
    <property type="entry name" value="PII_GLNB_UMP"/>
    <property type="match status" value="1"/>
</dbReference>
<dbReference type="AlphaFoldDB" id="A0A5R9GP24"/>
<evidence type="ECO:0000256" key="2">
    <source>
        <dbReference type="ARBA" id="ARBA00022553"/>
    </source>
</evidence>
<name>A0A5R9GP24_9PROT</name>
<dbReference type="PROSITE" id="PS51343">
    <property type="entry name" value="PII_GLNB_DOM"/>
    <property type="match status" value="1"/>
</dbReference>
<evidence type="ECO:0000313" key="9">
    <source>
        <dbReference type="EMBL" id="TLS67368.1"/>
    </source>
</evidence>
<comment type="similarity">
    <text evidence="8">Belongs to the P(II) protein family.</text>
</comment>
<evidence type="ECO:0000256" key="5">
    <source>
        <dbReference type="ARBA" id="ARBA00023163"/>
    </source>
</evidence>
<reference evidence="9 10" key="1">
    <citation type="journal article" date="2019" name="Appl. Environ. Microbiol.">
        <title>Environmental Evidence and Genomic Insight of Iron-oxidizing Bacteria Preference Towards More Corrosion Resistant Stainless Steel at Higher Salinities.</title>
        <authorList>
            <person name="Garrison C.E."/>
            <person name="Price K.A."/>
            <person name="Field E.K."/>
        </authorList>
    </citation>
    <scope>NUCLEOTIDE SEQUENCE [LARGE SCALE GENOMIC DNA]</scope>
    <source>
        <strain evidence="9 10">P3</strain>
    </source>
</reference>
<comment type="subunit">
    <text evidence="1">Homotrimer.</text>
</comment>
<evidence type="ECO:0000313" key="10">
    <source>
        <dbReference type="Proteomes" id="UP000306585"/>
    </source>
</evidence>
<keyword evidence="3" id="KW-0547">Nucleotide-binding</keyword>
<sequence>MKKITAVIKPFKLDDVKDALLEAGITGMTVAEVRGHGRQKGHTELYRGAEYNVDFVPKTEVTVVVNDELAEVAIEAIVSSANSGKIGDGKIFVSDIERVVRIRTGEENTDALS</sequence>
<dbReference type="InterPro" id="IPR017918">
    <property type="entry name" value="N-reg_PII_CS"/>
</dbReference>
<dbReference type="OrthoDB" id="5294837at2"/>
<evidence type="ECO:0000256" key="3">
    <source>
        <dbReference type="ARBA" id="ARBA00022741"/>
    </source>
</evidence>
<dbReference type="PANTHER" id="PTHR30115">
    <property type="entry name" value="NITROGEN REGULATORY PROTEIN P-II"/>
    <property type="match status" value="1"/>
</dbReference>
<keyword evidence="2 7" id="KW-0597">Phosphoprotein</keyword>
<dbReference type="SUPFAM" id="SSF54913">
    <property type="entry name" value="GlnB-like"/>
    <property type="match status" value="1"/>
</dbReference>
<dbReference type="InterPro" id="IPR002332">
    <property type="entry name" value="N-reg_PII_urydylation_site"/>
</dbReference>
<evidence type="ECO:0000256" key="6">
    <source>
        <dbReference type="PIRSR" id="PIRSR039144-50"/>
    </source>
</evidence>
<dbReference type="GO" id="GO:0005829">
    <property type="term" value="C:cytosol"/>
    <property type="evidence" value="ECO:0007669"/>
    <property type="project" value="TreeGrafter"/>
</dbReference>
<dbReference type="InterPro" id="IPR015867">
    <property type="entry name" value="N-reg_PII/ATP_PRibTrfase_C"/>
</dbReference>
<evidence type="ECO:0000256" key="4">
    <source>
        <dbReference type="ARBA" id="ARBA00023015"/>
    </source>
</evidence>
<dbReference type="Proteomes" id="UP000306585">
    <property type="component" value="Unassembled WGS sequence"/>
</dbReference>
<dbReference type="EMBL" id="VBRY01000006">
    <property type="protein sequence ID" value="TLS67368.1"/>
    <property type="molecule type" value="Genomic_DNA"/>
</dbReference>
<dbReference type="Pfam" id="PF00543">
    <property type="entry name" value="P-II"/>
    <property type="match status" value="1"/>
</dbReference>
<proteinExistence type="inferred from homology"/>
<evidence type="ECO:0000256" key="7">
    <source>
        <dbReference type="PIRSR" id="PIRSR602187-50"/>
    </source>
</evidence>
<evidence type="ECO:0000256" key="8">
    <source>
        <dbReference type="RuleBase" id="RU003936"/>
    </source>
</evidence>
<dbReference type="GO" id="GO:0030234">
    <property type="term" value="F:enzyme regulator activity"/>
    <property type="evidence" value="ECO:0007669"/>
    <property type="project" value="InterPro"/>
</dbReference>
<keyword evidence="10" id="KW-1185">Reference proteome</keyword>
<dbReference type="InterPro" id="IPR002187">
    <property type="entry name" value="N-reg_PII"/>
</dbReference>
<dbReference type="PRINTS" id="PR00340">
    <property type="entry name" value="PIIGLNB"/>
</dbReference>
<keyword evidence="4" id="KW-0805">Transcription regulation</keyword>
<dbReference type="RefSeq" id="WP_138239284.1">
    <property type="nucleotide sequence ID" value="NZ_VBRY01000006.1"/>
</dbReference>
<gene>
    <name evidence="9" type="ORF">FEF65_08055</name>
</gene>
<dbReference type="PANTHER" id="PTHR30115:SF11">
    <property type="entry name" value="NITROGEN REGULATORY PROTEIN P-II HOMOLOG"/>
    <property type="match status" value="1"/>
</dbReference>
<dbReference type="GO" id="GO:0005524">
    <property type="term" value="F:ATP binding"/>
    <property type="evidence" value="ECO:0007669"/>
    <property type="project" value="TreeGrafter"/>
</dbReference>
<feature type="modified residue" description="O-UMP-tyrosine" evidence="6">
    <location>
        <position position="51"/>
    </location>
</feature>
<dbReference type="GO" id="GO:0006808">
    <property type="term" value="P:regulation of nitrogen utilization"/>
    <property type="evidence" value="ECO:0007669"/>
    <property type="project" value="InterPro"/>
</dbReference>
<dbReference type="SMART" id="SM00938">
    <property type="entry name" value="P-II"/>
    <property type="match status" value="1"/>
</dbReference>
<organism evidence="9 10">
    <name type="scientific">Mariprofundus erugo</name>
    <dbReference type="NCBI Taxonomy" id="2528639"/>
    <lineage>
        <taxon>Bacteria</taxon>
        <taxon>Pseudomonadati</taxon>
        <taxon>Pseudomonadota</taxon>
        <taxon>Candidatius Mariprofundia</taxon>
        <taxon>Mariprofundales</taxon>
        <taxon>Mariprofundaceae</taxon>
        <taxon>Mariprofundus</taxon>
    </lineage>
</organism>
<accession>A0A5R9GP24</accession>
<evidence type="ECO:0000256" key="1">
    <source>
        <dbReference type="ARBA" id="ARBA00011233"/>
    </source>
</evidence>
<dbReference type="PIRSF" id="PIRSF039144">
    <property type="entry name" value="GlnB"/>
    <property type="match status" value="1"/>
</dbReference>
<comment type="caution">
    <text evidence="9">The sequence shown here is derived from an EMBL/GenBank/DDBJ whole genome shotgun (WGS) entry which is preliminary data.</text>
</comment>
<protein>
    <submittedName>
        <fullName evidence="9">P-II family nitrogen regulator</fullName>
    </submittedName>
</protein>
<dbReference type="InterPro" id="IPR011322">
    <property type="entry name" value="N-reg_PII-like_a/b"/>
</dbReference>
<keyword evidence="5" id="KW-0804">Transcription</keyword>
<dbReference type="Gene3D" id="3.30.70.120">
    <property type="match status" value="1"/>
</dbReference>